<keyword evidence="2" id="KW-0444">Lipid biosynthesis</keyword>
<keyword evidence="5 13" id="KW-0418">Kinase</keyword>
<keyword evidence="6" id="KW-0067">ATP-binding</keyword>
<dbReference type="SUPFAM" id="SSF54211">
    <property type="entry name" value="Ribosomal protein S5 domain 2-like"/>
    <property type="match status" value="1"/>
</dbReference>
<reference evidence="13 14" key="1">
    <citation type="submission" date="2010-12" db="EMBL/GenBank/DDBJ databases">
        <authorList>
            <person name="Muzny D."/>
            <person name="Qin X."/>
            <person name="Buhay C."/>
            <person name="Dugan-Rocha S."/>
            <person name="Ding Y."/>
            <person name="Chen G."/>
            <person name="Hawes A."/>
            <person name="Holder M."/>
            <person name="Jhangiani S."/>
            <person name="Johnson A."/>
            <person name="Khan Z."/>
            <person name="Li Z."/>
            <person name="Liu W."/>
            <person name="Liu X."/>
            <person name="Perez L."/>
            <person name="Shen H."/>
            <person name="Wang Q."/>
            <person name="Watt J."/>
            <person name="Xi L."/>
            <person name="Xin Y."/>
            <person name="Zhou J."/>
            <person name="Deng J."/>
            <person name="Jiang H."/>
            <person name="Liu Y."/>
            <person name="Qu J."/>
            <person name="Song X.-Z."/>
            <person name="Zhang L."/>
            <person name="Villasana D."/>
            <person name="Johnson A."/>
            <person name="Liu J."/>
            <person name="Liyanage D."/>
            <person name="Lorensuhewa L."/>
            <person name="Robinson T."/>
            <person name="Song A."/>
            <person name="Song B.-B."/>
            <person name="Dinh H."/>
            <person name="Thornton R."/>
            <person name="Coyle M."/>
            <person name="Francisco L."/>
            <person name="Jackson L."/>
            <person name="Javaid M."/>
            <person name="Korchina V."/>
            <person name="Kovar C."/>
            <person name="Mata R."/>
            <person name="Mathew T."/>
            <person name="Ngo R."/>
            <person name="Nguyen L."/>
            <person name="Nguyen N."/>
            <person name="Okwuonu G."/>
            <person name="Ongeri F."/>
            <person name="Pham C."/>
            <person name="Simmons D."/>
            <person name="Wilczek-Boney K."/>
            <person name="Hale W."/>
            <person name="Jakkamsetti A."/>
            <person name="Pham P."/>
            <person name="Ruth R."/>
            <person name="San Lucas F."/>
            <person name="Warren J."/>
            <person name="Zhang J."/>
            <person name="Zhao Z."/>
            <person name="Zhou C."/>
            <person name="Zhu D."/>
            <person name="Lee S."/>
            <person name="Bess C."/>
            <person name="Blankenburg K."/>
            <person name="Forbes L."/>
            <person name="Fu Q."/>
            <person name="Gubbala S."/>
            <person name="Hirani K."/>
            <person name="Jayaseelan J.C."/>
            <person name="Lara F."/>
            <person name="Munidasa M."/>
            <person name="Palculict T."/>
            <person name="Patil S."/>
            <person name="Pu L.-L."/>
            <person name="Saada N."/>
            <person name="Tang L."/>
            <person name="Weissenberger G."/>
            <person name="Zhu Y."/>
            <person name="Hemphill L."/>
            <person name="Shang Y."/>
            <person name="Youmans B."/>
            <person name="Ayvaz T."/>
            <person name="Ross M."/>
            <person name="Santibanez J."/>
            <person name="Aqrawi P."/>
            <person name="Gross S."/>
            <person name="Joshi V."/>
            <person name="Fowler G."/>
            <person name="Nazareth L."/>
            <person name="Reid J."/>
            <person name="Worley K."/>
            <person name="Petrosino J."/>
            <person name="Highlander S."/>
            <person name="Gibbs R."/>
        </authorList>
    </citation>
    <scope>NUCLEOTIDE SEQUENCE [LARGE SCALE GENOMIC DNA]</scope>
    <source>
        <strain evidence="13 14">DSM 10105</strain>
    </source>
</reference>
<dbReference type="InterPro" id="IPR006205">
    <property type="entry name" value="Mev_gal_kin"/>
</dbReference>
<keyword evidence="8" id="KW-0443">Lipid metabolism</keyword>
<evidence type="ECO:0000256" key="2">
    <source>
        <dbReference type="ARBA" id="ARBA00022516"/>
    </source>
</evidence>
<dbReference type="GO" id="GO:0005829">
    <property type="term" value="C:cytosol"/>
    <property type="evidence" value="ECO:0007669"/>
    <property type="project" value="TreeGrafter"/>
</dbReference>
<dbReference type="HOGENOM" id="CLU_017814_0_0_11"/>
<dbReference type="NCBIfam" id="TIGR00549">
    <property type="entry name" value="mevalon_kin"/>
    <property type="match status" value="1"/>
</dbReference>
<dbReference type="InterPro" id="IPR036554">
    <property type="entry name" value="GHMP_kinase_C_sf"/>
</dbReference>
<dbReference type="Pfam" id="PF00288">
    <property type="entry name" value="GHMP_kinases_N"/>
    <property type="match status" value="1"/>
</dbReference>
<dbReference type="InterPro" id="IPR013750">
    <property type="entry name" value="GHMP_kinase_C_dom"/>
</dbReference>
<dbReference type="EC" id="2.7.1.36" evidence="13"/>
<dbReference type="eggNOG" id="COG1577">
    <property type="taxonomic scope" value="Bacteria"/>
</dbReference>
<dbReference type="Pfam" id="PF08544">
    <property type="entry name" value="GHMP_kinases_C"/>
    <property type="match status" value="1"/>
</dbReference>
<accession>E6JYH6</accession>
<dbReference type="UniPathway" id="UPA00057">
    <property type="reaction ID" value="UER00098"/>
</dbReference>
<dbReference type="InterPro" id="IPR006204">
    <property type="entry name" value="GHMP_kinase_N_dom"/>
</dbReference>
<dbReference type="SUPFAM" id="SSF55060">
    <property type="entry name" value="GHMP Kinase, C-terminal domain"/>
    <property type="match status" value="1"/>
</dbReference>
<evidence type="ECO:0000256" key="8">
    <source>
        <dbReference type="ARBA" id="ARBA00023098"/>
    </source>
</evidence>
<feature type="domain" description="GHMP kinase C-terminal" evidence="12">
    <location>
        <begin position="257"/>
        <end position="322"/>
    </location>
</feature>
<organism evidence="13 14">
    <name type="scientific">Parascardovia denticolens DSM 10105 = JCM 12538</name>
    <dbReference type="NCBI Taxonomy" id="864564"/>
    <lineage>
        <taxon>Bacteria</taxon>
        <taxon>Bacillati</taxon>
        <taxon>Actinomycetota</taxon>
        <taxon>Actinomycetes</taxon>
        <taxon>Bifidobacteriales</taxon>
        <taxon>Bifidobacteriaceae</taxon>
        <taxon>Parascardovia</taxon>
    </lineage>
</organism>
<proteinExistence type="predicted"/>
<keyword evidence="3 13" id="KW-0808">Transferase</keyword>
<protein>
    <submittedName>
        <fullName evidence="13">Mevalonate kinase</fullName>
        <ecNumber evidence="13">2.7.1.36</ecNumber>
    </submittedName>
</protein>
<evidence type="ECO:0000313" key="13">
    <source>
        <dbReference type="EMBL" id="EFT83035.1"/>
    </source>
</evidence>
<evidence type="ECO:0000256" key="5">
    <source>
        <dbReference type="ARBA" id="ARBA00022777"/>
    </source>
</evidence>
<dbReference type="InterPro" id="IPR014721">
    <property type="entry name" value="Ribsml_uS5_D2-typ_fold_subgr"/>
</dbReference>
<evidence type="ECO:0000256" key="3">
    <source>
        <dbReference type="ARBA" id="ARBA00022679"/>
    </source>
</evidence>
<keyword evidence="7" id="KW-0460">Magnesium</keyword>
<comment type="pathway">
    <text evidence="9">Isoprenoid biosynthesis; isopentenyl diphosphate biosynthesis via mevalonate pathway; isopentenyl diphosphate from (R)-mevalonate: step 1/3.</text>
</comment>
<evidence type="ECO:0000259" key="12">
    <source>
        <dbReference type="Pfam" id="PF08544"/>
    </source>
</evidence>
<comment type="caution">
    <text evidence="13">The sequence shown here is derived from an EMBL/GenBank/DDBJ whole genome shotgun (WGS) entry which is preliminary data.</text>
</comment>
<dbReference type="PATRIC" id="fig|864564.6.peg.1681"/>
<evidence type="ECO:0000256" key="10">
    <source>
        <dbReference type="SAM" id="MobiDB-lite"/>
    </source>
</evidence>
<evidence type="ECO:0000313" key="14">
    <source>
        <dbReference type="Proteomes" id="UP000004946"/>
    </source>
</evidence>
<evidence type="ECO:0000256" key="4">
    <source>
        <dbReference type="ARBA" id="ARBA00022741"/>
    </source>
</evidence>
<gene>
    <name evidence="13" type="primary">mvk</name>
    <name evidence="13" type="ORF">HMPREF0620_0040</name>
</gene>
<dbReference type="Proteomes" id="UP000004946">
    <property type="component" value="Chromosome"/>
</dbReference>
<dbReference type="GO" id="GO:0004496">
    <property type="term" value="F:mevalonate kinase activity"/>
    <property type="evidence" value="ECO:0007669"/>
    <property type="project" value="UniProtKB-EC"/>
</dbReference>
<evidence type="ECO:0000256" key="7">
    <source>
        <dbReference type="ARBA" id="ARBA00022842"/>
    </source>
</evidence>
<dbReference type="AlphaFoldDB" id="E6JYH6"/>
<name>E6JYH6_PARDN</name>
<evidence type="ECO:0000256" key="9">
    <source>
        <dbReference type="ARBA" id="ARBA00029438"/>
    </source>
</evidence>
<dbReference type="EMBL" id="AEON01000001">
    <property type="protein sequence ID" value="EFT83035.1"/>
    <property type="molecule type" value="Genomic_DNA"/>
</dbReference>
<dbReference type="InterPro" id="IPR020568">
    <property type="entry name" value="Ribosomal_Su5_D2-typ_SF"/>
</dbReference>
<dbReference type="GO" id="GO:0005524">
    <property type="term" value="F:ATP binding"/>
    <property type="evidence" value="ECO:0007669"/>
    <property type="project" value="UniProtKB-KW"/>
</dbReference>
<dbReference type="KEGG" id="pdo:PSDT_1532"/>
<evidence type="ECO:0000259" key="11">
    <source>
        <dbReference type="Pfam" id="PF00288"/>
    </source>
</evidence>
<keyword evidence="14" id="KW-1185">Reference proteome</keyword>
<keyword evidence="4" id="KW-0547">Nucleotide-binding</keyword>
<dbReference type="Gene3D" id="3.30.230.10">
    <property type="match status" value="1"/>
</dbReference>
<keyword evidence="1" id="KW-0963">Cytoplasm</keyword>
<dbReference type="Gene3D" id="3.30.70.890">
    <property type="entry name" value="GHMP kinase, C-terminal domain"/>
    <property type="match status" value="1"/>
</dbReference>
<evidence type="ECO:0000256" key="1">
    <source>
        <dbReference type="ARBA" id="ARBA00022490"/>
    </source>
</evidence>
<dbReference type="PRINTS" id="PR00959">
    <property type="entry name" value="MEVGALKINASE"/>
</dbReference>
<dbReference type="PANTHER" id="PTHR43290:SF2">
    <property type="entry name" value="MEVALONATE KINASE"/>
    <property type="match status" value="1"/>
</dbReference>
<feature type="compositionally biased region" description="Polar residues" evidence="10">
    <location>
        <begin position="1"/>
        <end position="16"/>
    </location>
</feature>
<feature type="region of interest" description="Disordered" evidence="10">
    <location>
        <begin position="1"/>
        <end position="28"/>
    </location>
</feature>
<sequence length="375" mass="39812">MTNLASMSEGLSSQTEKTPEPAPAQPGRIYRGRAHGKVILIGEHSVVHFKPAIALPLMTTAIDVAVSANGSSYLDPRFHLTCDYYSGPLESAPFNLNNLKKLQAALHNRLCLPQKLGGFDINIVSTIPRERGMGSSAAVAVALTRAIAAYSGVILSEQEIFDYSQISENVAHGNASGLDSIATAHDKAVWFERGAQTRTFDLACPGVLIVADTGIRGGTREAVEDVHKLLYSQERGEARQAAKDIDRLGELTADCARALRQGDVRRLGYIMDEAHEVLSSLAVSSPELDRLVAAARRAGAAGAKLTGGGRGGCMIALVADPAVVSESSSADGLAPGESWEDRVKRVKEALLAAGAVHTWRLPLNSQVTVEEEILA</sequence>
<dbReference type="GO" id="GO:0019287">
    <property type="term" value="P:isopentenyl diphosphate biosynthetic process, mevalonate pathway"/>
    <property type="evidence" value="ECO:0007669"/>
    <property type="project" value="UniProtKB-UniPathway"/>
</dbReference>
<dbReference type="PANTHER" id="PTHR43290">
    <property type="entry name" value="MEVALONATE KINASE"/>
    <property type="match status" value="1"/>
</dbReference>
<evidence type="ECO:0000256" key="6">
    <source>
        <dbReference type="ARBA" id="ARBA00022840"/>
    </source>
</evidence>
<feature type="domain" description="GHMP kinase N-terminal" evidence="11">
    <location>
        <begin position="108"/>
        <end position="184"/>
    </location>
</feature>